<evidence type="ECO:0000313" key="13">
    <source>
        <dbReference type="EMBL" id="MFD1220153.1"/>
    </source>
</evidence>
<keyword evidence="10 11" id="KW-0472">Membrane</keyword>
<sequence length="540" mass="60703">MFHLLVDMLERVGFLIATAFVFSRSKWMRSYMSYQGDKRNHWRFLVFFSLYSILGTYSGVEVSQYAYQPAPWIESVAPSAAIANSRTVGVMIAGLLGGVKSGVIVGAVAGLHRFSLGGFVAVACGLAPILQGLLGGLCRNALKRRFRNMSSVALAFIVGLVGELLQMALILLLSRPWDEALGLVLLIGIPQTIANSTGVAMFFMVHNTIESEEDRIGNEHARKALHIADMTMPLWKLDMDKAIQAITVILHEETLAVGAFFYKNGKEQVMEGRRTPYWIDLPIESQRNKPIGFFRLFYPRQQDDSPSRRRMLKSLAQLLSQQYTFVEAERHSQLLADAEIRSLQAQMSPHFLFNVLNTVKSYIRTRPDDARQLVMHLSKWMRNNMNNSSKTLVPIRDELEMVTAYLTLTKARLGDRLHFVTDIDEQVQDELIPPFSIQPLVENALVHGLKHSSRPGIVKLSIKNVTEGDEPGILVTVEDNGIGMQSGPQQGEEHAGIALSNIEQRLRYHYGMEHALDIKSKPNEGTKISFKVRRQPWDGQ</sequence>
<dbReference type="InterPro" id="IPR036890">
    <property type="entry name" value="HATPase_C_sf"/>
</dbReference>
<comment type="caution">
    <text evidence="13">The sequence shown here is derived from an EMBL/GenBank/DDBJ whole genome shotgun (WGS) entry which is preliminary data.</text>
</comment>
<evidence type="ECO:0000256" key="6">
    <source>
        <dbReference type="ARBA" id="ARBA00022777"/>
    </source>
</evidence>
<dbReference type="Pfam" id="PF06580">
    <property type="entry name" value="His_kinase"/>
    <property type="match status" value="1"/>
</dbReference>
<evidence type="ECO:0000256" key="7">
    <source>
        <dbReference type="ARBA" id="ARBA00022840"/>
    </source>
</evidence>
<feature type="transmembrane region" description="Helical" evidence="11">
    <location>
        <begin position="87"/>
        <end position="109"/>
    </location>
</feature>
<protein>
    <submittedName>
        <fullName evidence="13">LytS/YhcK type 5TM receptor domain-containing protein</fullName>
    </submittedName>
</protein>
<dbReference type="Gene3D" id="3.30.565.10">
    <property type="entry name" value="Histidine kinase-like ATPase, C-terminal domain"/>
    <property type="match status" value="1"/>
</dbReference>
<keyword evidence="3" id="KW-0808">Transferase</keyword>
<evidence type="ECO:0000256" key="9">
    <source>
        <dbReference type="ARBA" id="ARBA00023012"/>
    </source>
</evidence>
<name>A0ABW3UHF0_9BACL</name>
<dbReference type="InterPro" id="IPR003594">
    <property type="entry name" value="HATPase_dom"/>
</dbReference>
<evidence type="ECO:0000313" key="14">
    <source>
        <dbReference type="Proteomes" id="UP001597180"/>
    </source>
</evidence>
<comment type="subcellular location">
    <subcellularLocation>
        <location evidence="1">Cell membrane</location>
        <topology evidence="1">Multi-pass membrane protein</topology>
    </subcellularLocation>
</comment>
<dbReference type="PANTHER" id="PTHR34220">
    <property type="entry name" value="SENSOR HISTIDINE KINASE YPDA"/>
    <property type="match status" value="1"/>
</dbReference>
<keyword evidence="8 11" id="KW-1133">Transmembrane helix</keyword>
<gene>
    <name evidence="13" type="ORF">ACFQ4B_08485</name>
</gene>
<evidence type="ECO:0000256" key="1">
    <source>
        <dbReference type="ARBA" id="ARBA00004651"/>
    </source>
</evidence>
<dbReference type="Gene3D" id="1.10.1760.20">
    <property type="match status" value="1"/>
</dbReference>
<dbReference type="InterPro" id="IPR050640">
    <property type="entry name" value="Bact_2-comp_sensor_kinase"/>
</dbReference>
<keyword evidence="9" id="KW-0902">Two-component regulatory system</keyword>
<dbReference type="InterPro" id="IPR010559">
    <property type="entry name" value="Sig_transdc_His_kin_internal"/>
</dbReference>
<evidence type="ECO:0000256" key="11">
    <source>
        <dbReference type="SAM" id="Phobius"/>
    </source>
</evidence>
<evidence type="ECO:0000259" key="12">
    <source>
        <dbReference type="SMART" id="SM00387"/>
    </source>
</evidence>
<dbReference type="PANTHER" id="PTHR34220:SF7">
    <property type="entry name" value="SENSOR HISTIDINE KINASE YPDA"/>
    <property type="match status" value="1"/>
</dbReference>
<evidence type="ECO:0000256" key="2">
    <source>
        <dbReference type="ARBA" id="ARBA00022475"/>
    </source>
</evidence>
<feature type="transmembrane region" description="Helical" evidence="11">
    <location>
        <begin position="149"/>
        <end position="173"/>
    </location>
</feature>
<evidence type="ECO:0000256" key="10">
    <source>
        <dbReference type="ARBA" id="ARBA00023136"/>
    </source>
</evidence>
<keyword evidence="4 11" id="KW-0812">Transmembrane</keyword>
<keyword evidence="7" id="KW-0067">ATP-binding</keyword>
<evidence type="ECO:0000256" key="3">
    <source>
        <dbReference type="ARBA" id="ARBA00022679"/>
    </source>
</evidence>
<keyword evidence="6" id="KW-0418">Kinase</keyword>
<dbReference type="Proteomes" id="UP001597180">
    <property type="component" value="Unassembled WGS sequence"/>
</dbReference>
<dbReference type="SUPFAM" id="SSF55874">
    <property type="entry name" value="ATPase domain of HSP90 chaperone/DNA topoisomerase II/histidine kinase"/>
    <property type="match status" value="1"/>
</dbReference>
<reference evidence="14" key="1">
    <citation type="journal article" date="2019" name="Int. J. Syst. Evol. Microbiol.">
        <title>The Global Catalogue of Microorganisms (GCM) 10K type strain sequencing project: providing services to taxonomists for standard genome sequencing and annotation.</title>
        <authorList>
            <consortium name="The Broad Institute Genomics Platform"/>
            <consortium name="The Broad Institute Genome Sequencing Center for Infectious Disease"/>
            <person name="Wu L."/>
            <person name="Ma J."/>
        </authorList>
    </citation>
    <scope>NUCLEOTIDE SEQUENCE [LARGE SCALE GENOMIC DNA]</scope>
    <source>
        <strain evidence="14">CCUG 53270</strain>
    </source>
</reference>
<proteinExistence type="predicted"/>
<feature type="transmembrane region" description="Helical" evidence="11">
    <location>
        <begin position="116"/>
        <end position="137"/>
    </location>
</feature>
<keyword evidence="14" id="KW-1185">Reference proteome</keyword>
<dbReference type="EMBL" id="JBHTLU010000013">
    <property type="protein sequence ID" value="MFD1220153.1"/>
    <property type="molecule type" value="Genomic_DNA"/>
</dbReference>
<feature type="transmembrane region" description="Helical" evidence="11">
    <location>
        <begin position="44"/>
        <end position="67"/>
    </location>
</feature>
<dbReference type="InterPro" id="IPR011620">
    <property type="entry name" value="Sig_transdc_His_kinase_LytS_TM"/>
</dbReference>
<evidence type="ECO:0000256" key="4">
    <source>
        <dbReference type="ARBA" id="ARBA00022692"/>
    </source>
</evidence>
<dbReference type="SMART" id="SM00387">
    <property type="entry name" value="HATPase_c"/>
    <property type="match status" value="1"/>
</dbReference>
<dbReference type="Pfam" id="PF02518">
    <property type="entry name" value="HATPase_c"/>
    <property type="match status" value="1"/>
</dbReference>
<feature type="domain" description="Histidine kinase/HSP90-like ATPase" evidence="12">
    <location>
        <begin position="432"/>
        <end position="536"/>
    </location>
</feature>
<feature type="transmembrane region" description="Helical" evidence="11">
    <location>
        <begin position="6"/>
        <end position="23"/>
    </location>
</feature>
<dbReference type="Pfam" id="PF07694">
    <property type="entry name" value="5TM-5TMR_LYT"/>
    <property type="match status" value="1"/>
</dbReference>
<keyword evidence="2" id="KW-1003">Cell membrane</keyword>
<keyword evidence="13" id="KW-0675">Receptor</keyword>
<evidence type="ECO:0000256" key="8">
    <source>
        <dbReference type="ARBA" id="ARBA00022989"/>
    </source>
</evidence>
<feature type="transmembrane region" description="Helical" evidence="11">
    <location>
        <begin position="180"/>
        <end position="205"/>
    </location>
</feature>
<organism evidence="13 14">
    <name type="scientific">Paenibacillus vulneris</name>
    <dbReference type="NCBI Taxonomy" id="1133364"/>
    <lineage>
        <taxon>Bacteria</taxon>
        <taxon>Bacillati</taxon>
        <taxon>Bacillota</taxon>
        <taxon>Bacilli</taxon>
        <taxon>Bacillales</taxon>
        <taxon>Paenibacillaceae</taxon>
        <taxon>Paenibacillus</taxon>
    </lineage>
</organism>
<evidence type="ECO:0000256" key="5">
    <source>
        <dbReference type="ARBA" id="ARBA00022741"/>
    </source>
</evidence>
<accession>A0ABW3UHF0</accession>
<keyword evidence="5" id="KW-0547">Nucleotide-binding</keyword>
<dbReference type="RefSeq" id="WP_345586912.1">
    <property type="nucleotide sequence ID" value="NZ_BAABJG010000006.1"/>
</dbReference>